<dbReference type="PRINTS" id="PR00070">
    <property type="entry name" value="DHFR"/>
</dbReference>
<dbReference type="PANTHER" id="PTHR48069:SF3">
    <property type="entry name" value="DIHYDROFOLATE REDUCTASE"/>
    <property type="match status" value="1"/>
</dbReference>
<dbReference type="GO" id="GO:0006730">
    <property type="term" value="P:one-carbon metabolic process"/>
    <property type="evidence" value="ECO:0007669"/>
    <property type="project" value="UniProtKB-KW"/>
</dbReference>
<dbReference type="InterPro" id="IPR012259">
    <property type="entry name" value="DHFR"/>
</dbReference>
<dbReference type="Proteomes" id="UP000244905">
    <property type="component" value="Unassembled WGS sequence"/>
</dbReference>
<evidence type="ECO:0000259" key="8">
    <source>
        <dbReference type="PROSITE" id="PS51330"/>
    </source>
</evidence>
<keyword evidence="5" id="KW-0521">NADP</keyword>
<dbReference type="PROSITE" id="PS51330">
    <property type="entry name" value="DHFR_2"/>
    <property type="match status" value="1"/>
</dbReference>
<keyword evidence="4" id="KW-0554">One-carbon metabolism</keyword>
<keyword evidence="10" id="KW-1185">Reference proteome</keyword>
<dbReference type="GO" id="GO:0046452">
    <property type="term" value="P:dihydrofolate metabolic process"/>
    <property type="evidence" value="ECO:0007669"/>
    <property type="project" value="TreeGrafter"/>
</dbReference>
<dbReference type="GO" id="GO:0050661">
    <property type="term" value="F:NADP binding"/>
    <property type="evidence" value="ECO:0007669"/>
    <property type="project" value="InterPro"/>
</dbReference>
<evidence type="ECO:0000256" key="1">
    <source>
        <dbReference type="ARBA" id="ARBA00004903"/>
    </source>
</evidence>
<dbReference type="GO" id="GO:0046655">
    <property type="term" value="P:folic acid metabolic process"/>
    <property type="evidence" value="ECO:0007669"/>
    <property type="project" value="TreeGrafter"/>
</dbReference>
<dbReference type="EMBL" id="PUEC01000030">
    <property type="protein sequence ID" value="PWB00859.1"/>
    <property type="molecule type" value="Genomic_DNA"/>
</dbReference>
<comment type="pathway">
    <text evidence="1">Cofactor biosynthesis; tetrahydrofolate biosynthesis; 5,6,7,8-tetrahydrofolate from 7,8-dihydrofolate: step 1/1.</text>
</comment>
<accession>A0A2V1II63</accession>
<dbReference type="PANTHER" id="PTHR48069">
    <property type="entry name" value="DIHYDROFOLATE REDUCTASE"/>
    <property type="match status" value="1"/>
</dbReference>
<feature type="domain" description="DHFR" evidence="8">
    <location>
        <begin position="9"/>
        <end position="181"/>
    </location>
</feature>
<comment type="caution">
    <text evidence="9">The sequence shown here is derived from an EMBL/GenBank/DDBJ whole genome shotgun (WGS) entry which is preliminary data.</text>
</comment>
<name>A0A2V1II63_9BACT</name>
<organism evidence="9 10">
    <name type="scientific">Duncaniella muris</name>
    <dbReference type="NCBI Taxonomy" id="2094150"/>
    <lineage>
        <taxon>Bacteria</taxon>
        <taxon>Pseudomonadati</taxon>
        <taxon>Bacteroidota</taxon>
        <taxon>Bacteroidia</taxon>
        <taxon>Bacteroidales</taxon>
        <taxon>Muribaculaceae</taxon>
        <taxon>Duncaniella</taxon>
    </lineage>
</organism>
<evidence type="ECO:0000313" key="9">
    <source>
        <dbReference type="EMBL" id="PWB00859.1"/>
    </source>
</evidence>
<comment type="function">
    <text evidence="7">Key enzyme in folate metabolism. Catalyzes an essential reaction for de novo glycine and purine synthesis, and for DNA precursor synthesis.</text>
</comment>
<evidence type="ECO:0000256" key="3">
    <source>
        <dbReference type="ARBA" id="ARBA00012856"/>
    </source>
</evidence>
<dbReference type="Pfam" id="PF00186">
    <property type="entry name" value="DHFR_1"/>
    <property type="match status" value="1"/>
</dbReference>
<evidence type="ECO:0000256" key="2">
    <source>
        <dbReference type="ARBA" id="ARBA00009539"/>
    </source>
</evidence>
<dbReference type="Gene3D" id="3.40.430.10">
    <property type="entry name" value="Dihydrofolate Reductase, subunit A"/>
    <property type="match status" value="1"/>
</dbReference>
<gene>
    <name evidence="9" type="ORF">C5O23_11575</name>
</gene>
<evidence type="ECO:0000256" key="4">
    <source>
        <dbReference type="ARBA" id="ARBA00022563"/>
    </source>
</evidence>
<dbReference type="SUPFAM" id="SSF53597">
    <property type="entry name" value="Dihydrofolate reductase-like"/>
    <property type="match status" value="1"/>
</dbReference>
<proteinExistence type="inferred from homology"/>
<dbReference type="UniPathway" id="UPA00077">
    <property type="reaction ID" value="UER00158"/>
</dbReference>
<protein>
    <recommendedName>
        <fullName evidence="3">dihydrofolate reductase</fullName>
        <ecNumber evidence="3">1.5.1.3</ecNumber>
    </recommendedName>
</protein>
<sequence>MTVPTSISAPAIIVACTRDFAIGRDGDLLYHISEDQKRFKSLTMGHPIIMGRRTFESFPKGALPGRRNIVVTRNQAYKAPGIEAVSSFEKAIALCGPDSPAPYIIGGGEIYRQALSTTDRIELTLIDAVAPDADTLFPKLGMAEWSVWTEHGLQPFNPDAITFEHTDPRTSVSYAFLTLVRTRM</sequence>
<dbReference type="GeneID" id="82526970"/>
<dbReference type="GO" id="GO:0046654">
    <property type="term" value="P:tetrahydrofolate biosynthetic process"/>
    <property type="evidence" value="ECO:0007669"/>
    <property type="project" value="UniProtKB-UniPathway"/>
</dbReference>
<dbReference type="RefSeq" id="WP_107033100.1">
    <property type="nucleotide sequence ID" value="NZ_PUEC01000030.1"/>
</dbReference>
<reference evidence="10" key="1">
    <citation type="submission" date="2018-02" db="EMBL/GenBank/DDBJ databases">
        <authorList>
            <person name="Clavel T."/>
            <person name="Strowig T."/>
        </authorList>
    </citation>
    <scope>NUCLEOTIDE SEQUENCE [LARGE SCALE GENOMIC DNA]</scope>
    <source>
        <strain evidence="10">DSM 103720</strain>
    </source>
</reference>
<dbReference type="CDD" id="cd00209">
    <property type="entry name" value="DHFR"/>
    <property type="match status" value="1"/>
</dbReference>
<keyword evidence="6" id="KW-0560">Oxidoreductase</keyword>
<dbReference type="EC" id="1.5.1.3" evidence="3"/>
<dbReference type="AlphaFoldDB" id="A0A2V1II63"/>
<comment type="similarity">
    <text evidence="2">Belongs to the dihydrofolate reductase family.</text>
</comment>
<dbReference type="GO" id="GO:0005829">
    <property type="term" value="C:cytosol"/>
    <property type="evidence" value="ECO:0007669"/>
    <property type="project" value="TreeGrafter"/>
</dbReference>
<evidence type="ECO:0000256" key="6">
    <source>
        <dbReference type="ARBA" id="ARBA00023002"/>
    </source>
</evidence>
<dbReference type="InterPro" id="IPR001796">
    <property type="entry name" value="DHFR_dom"/>
</dbReference>
<evidence type="ECO:0000313" key="10">
    <source>
        <dbReference type="Proteomes" id="UP000244905"/>
    </source>
</evidence>
<evidence type="ECO:0000256" key="5">
    <source>
        <dbReference type="ARBA" id="ARBA00022857"/>
    </source>
</evidence>
<dbReference type="GO" id="GO:0004146">
    <property type="term" value="F:dihydrofolate reductase activity"/>
    <property type="evidence" value="ECO:0007669"/>
    <property type="project" value="UniProtKB-EC"/>
</dbReference>
<dbReference type="InterPro" id="IPR024072">
    <property type="entry name" value="DHFR-like_dom_sf"/>
</dbReference>
<evidence type="ECO:0000256" key="7">
    <source>
        <dbReference type="ARBA" id="ARBA00025067"/>
    </source>
</evidence>